<accession>V9EYG2</accession>
<evidence type="ECO:0000313" key="3">
    <source>
        <dbReference type="Proteomes" id="UP000018721"/>
    </source>
</evidence>
<dbReference type="EMBL" id="ANIZ01001875">
    <property type="protein sequence ID" value="ETI44330.1"/>
    <property type="molecule type" value="Genomic_DNA"/>
</dbReference>
<feature type="compositionally biased region" description="Acidic residues" evidence="1">
    <location>
        <begin position="33"/>
        <end position="44"/>
    </location>
</feature>
<feature type="region of interest" description="Disordered" evidence="1">
    <location>
        <begin position="28"/>
        <end position="67"/>
    </location>
</feature>
<evidence type="ECO:0000313" key="2">
    <source>
        <dbReference type="EMBL" id="ETI44330.1"/>
    </source>
</evidence>
<evidence type="ECO:0000256" key="1">
    <source>
        <dbReference type="SAM" id="MobiDB-lite"/>
    </source>
</evidence>
<comment type="caution">
    <text evidence="2">The sequence shown here is derived from an EMBL/GenBank/DDBJ whole genome shotgun (WGS) entry which is preliminary data.</text>
</comment>
<name>V9EYG2_PHYNI</name>
<keyword evidence="3" id="KW-1185">Reference proteome</keyword>
<dbReference type="AlphaFoldDB" id="V9EYG2"/>
<gene>
    <name evidence="2" type="ORF">F443_10969</name>
</gene>
<organism evidence="2 3">
    <name type="scientific">Phytophthora nicotianae P1569</name>
    <dbReference type="NCBI Taxonomy" id="1317065"/>
    <lineage>
        <taxon>Eukaryota</taxon>
        <taxon>Sar</taxon>
        <taxon>Stramenopiles</taxon>
        <taxon>Oomycota</taxon>
        <taxon>Peronosporomycetes</taxon>
        <taxon>Peronosporales</taxon>
        <taxon>Peronosporaceae</taxon>
        <taxon>Phytophthora</taxon>
    </lineage>
</organism>
<sequence length="67" mass="7457">MELNSHFPKHRHRVACFLSVIKTVYGHPQIPDDITDDTEGEEPAVVEPSNHSSEAGDGLGEMNQEEK</sequence>
<protein>
    <submittedName>
        <fullName evidence="2">Uncharacterized protein</fullName>
    </submittedName>
</protein>
<reference evidence="2 3" key="1">
    <citation type="submission" date="2013-11" db="EMBL/GenBank/DDBJ databases">
        <title>The Genome Sequence of Phytophthora parasitica P1569.</title>
        <authorList>
            <consortium name="The Broad Institute Genomics Platform"/>
            <person name="Russ C."/>
            <person name="Tyler B."/>
            <person name="Panabieres F."/>
            <person name="Shan W."/>
            <person name="Tripathy S."/>
            <person name="Grunwald N."/>
            <person name="Machado M."/>
            <person name="Johnson C.S."/>
            <person name="Arredondo F."/>
            <person name="Hong C."/>
            <person name="Coffey M."/>
            <person name="Young S.K."/>
            <person name="Zeng Q."/>
            <person name="Gargeya S."/>
            <person name="Fitzgerald M."/>
            <person name="Abouelleil A."/>
            <person name="Alvarado L."/>
            <person name="Chapman S.B."/>
            <person name="Gainer-Dewar J."/>
            <person name="Goldberg J."/>
            <person name="Griggs A."/>
            <person name="Gujja S."/>
            <person name="Hansen M."/>
            <person name="Howarth C."/>
            <person name="Imamovic A."/>
            <person name="Ireland A."/>
            <person name="Larimer J."/>
            <person name="McCowan C."/>
            <person name="Murphy C."/>
            <person name="Pearson M."/>
            <person name="Poon T.W."/>
            <person name="Priest M."/>
            <person name="Roberts A."/>
            <person name="Saif S."/>
            <person name="Shea T."/>
            <person name="Sykes S."/>
            <person name="Wortman J."/>
            <person name="Nusbaum C."/>
            <person name="Birren B."/>
        </authorList>
    </citation>
    <scope>NUCLEOTIDE SEQUENCE [LARGE SCALE GENOMIC DNA]</scope>
    <source>
        <strain evidence="2 3">P1569</strain>
    </source>
</reference>
<dbReference type="Proteomes" id="UP000018721">
    <property type="component" value="Unassembled WGS sequence"/>
</dbReference>
<dbReference type="HOGENOM" id="CLU_2818026_0_0_1"/>
<proteinExistence type="predicted"/>